<proteinExistence type="predicted"/>
<protein>
    <submittedName>
        <fullName evidence="1">Uncharacterized protein</fullName>
    </submittedName>
</protein>
<gene>
    <name evidence="1" type="ORF">EAG_08594</name>
</gene>
<organism evidence="2">
    <name type="scientific">Camponotus floridanus</name>
    <name type="common">Florida carpenter ant</name>
    <dbReference type="NCBI Taxonomy" id="104421"/>
    <lineage>
        <taxon>Eukaryota</taxon>
        <taxon>Metazoa</taxon>
        <taxon>Ecdysozoa</taxon>
        <taxon>Arthropoda</taxon>
        <taxon>Hexapoda</taxon>
        <taxon>Insecta</taxon>
        <taxon>Pterygota</taxon>
        <taxon>Neoptera</taxon>
        <taxon>Endopterygota</taxon>
        <taxon>Hymenoptera</taxon>
        <taxon>Apocrita</taxon>
        <taxon>Aculeata</taxon>
        <taxon>Formicoidea</taxon>
        <taxon>Formicidae</taxon>
        <taxon>Formicinae</taxon>
        <taxon>Camponotus</taxon>
    </lineage>
</organism>
<name>E1ZWZ1_CAMFO</name>
<keyword evidence="2" id="KW-1185">Reference proteome</keyword>
<evidence type="ECO:0000313" key="2">
    <source>
        <dbReference type="Proteomes" id="UP000000311"/>
    </source>
</evidence>
<reference evidence="1 2" key="1">
    <citation type="journal article" date="2010" name="Science">
        <title>Genomic comparison of the ants Camponotus floridanus and Harpegnathos saltator.</title>
        <authorList>
            <person name="Bonasio R."/>
            <person name="Zhang G."/>
            <person name="Ye C."/>
            <person name="Mutti N.S."/>
            <person name="Fang X."/>
            <person name="Qin N."/>
            <person name="Donahue G."/>
            <person name="Yang P."/>
            <person name="Li Q."/>
            <person name="Li C."/>
            <person name="Zhang P."/>
            <person name="Huang Z."/>
            <person name="Berger S.L."/>
            <person name="Reinberg D."/>
            <person name="Wang J."/>
            <person name="Liebig J."/>
        </authorList>
    </citation>
    <scope>NUCLEOTIDE SEQUENCE [LARGE SCALE GENOMIC DNA]</scope>
    <source>
        <strain evidence="2">C129</strain>
    </source>
</reference>
<dbReference type="AlphaFoldDB" id="E1ZWZ1"/>
<dbReference type="InParanoid" id="E1ZWZ1"/>
<evidence type="ECO:0000313" key="1">
    <source>
        <dbReference type="EMBL" id="EFN74331.1"/>
    </source>
</evidence>
<sequence length="251" mass="28837">MPMKGNENRRVAIRLGKTDIAEHAQAALKHASFESGMVEHLMHNQDYSKWIIEYKRYSNALLSSKERYDEGRDEEGVEEGRASRFSILPANKLQITELRLQDDIFISTFEFINFNRLSNIQTAIFPVRQSTVIRGALCEFVLLLLLVSTLKSSNFAMYSTTNGNEFCGVYRFVVVNFQEEERLLTEGRVSRERVFVQQKCRIVAKLGIEHTSSFLMGFLCPTCGGRYDPRKASDGIRSEVFKLKDIKLRKS</sequence>
<dbReference type="EMBL" id="GL434909">
    <property type="protein sequence ID" value="EFN74331.1"/>
    <property type="molecule type" value="Genomic_DNA"/>
</dbReference>
<dbReference type="Proteomes" id="UP000000311">
    <property type="component" value="Unassembled WGS sequence"/>
</dbReference>
<accession>E1ZWZ1</accession>